<dbReference type="CDD" id="cd00037">
    <property type="entry name" value="CLECT"/>
    <property type="match status" value="1"/>
</dbReference>
<dbReference type="SUPFAM" id="SSF56436">
    <property type="entry name" value="C-type lectin-like"/>
    <property type="match status" value="1"/>
</dbReference>
<dbReference type="GO" id="GO:0005929">
    <property type="term" value="C:cilium"/>
    <property type="evidence" value="ECO:0007669"/>
    <property type="project" value="UniProtKB-SubCell"/>
</dbReference>
<accession>A0AAV1PNW1</accession>
<comment type="caution">
    <text evidence="24">The sequence shown here is derived from an EMBL/GenBank/DDBJ whole genome shotgun (WGS) entry which is preliminary data.</text>
</comment>
<feature type="transmembrane region" description="Helical" evidence="16">
    <location>
        <begin position="3441"/>
        <end position="3463"/>
    </location>
</feature>
<keyword evidence="10" id="KW-0969">Cilium</keyword>
<dbReference type="Gene3D" id="3.10.100.10">
    <property type="entry name" value="Mannose-Binding Protein A, subunit A"/>
    <property type="match status" value="1"/>
</dbReference>
<dbReference type="PANTHER" id="PTHR46730">
    <property type="entry name" value="POLYCYSTIN-1"/>
    <property type="match status" value="1"/>
</dbReference>
<dbReference type="InterPro" id="IPR002859">
    <property type="entry name" value="PKD/REJ-like"/>
</dbReference>
<dbReference type="SMART" id="SM00303">
    <property type="entry name" value="GPS"/>
    <property type="match status" value="1"/>
</dbReference>
<feature type="domain" description="C-type lectin" evidence="18">
    <location>
        <begin position="455"/>
        <end position="547"/>
    </location>
</feature>
<dbReference type="InterPro" id="IPR003591">
    <property type="entry name" value="Leu-rich_rpt_typical-subtyp"/>
</dbReference>
<dbReference type="GO" id="GO:0006816">
    <property type="term" value="P:calcium ion transport"/>
    <property type="evidence" value="ECO:0007669"/>
    <property type="project" value="TreeGrafter"/>
</dbReference>
<evidence type="ECO:0000256" key="3">
    <source>
        <dbReference type="ARBA" id="ARBA00007200"/>
    </source>
</evidence>
<evidence type="ECO:0000256" key="4">
    <source>
        <dbReference type="ARBA" id="ARBA00022475"/>
    </source>
</evidence>
<dbReference type="CDD" id="cd00146">
    <property type="entry name" value="PKD"/>
    <property type="match status" value="11"/>
</dbReference>
<dbReference type="PROSITE" id="PS51212">
    <property type="entry name" value="WSC"/>
    <property type="match status" value="1"/>
</dbReference>
<keyword evidence="7 17" id="KW-0732">Signal</keyword>
<evidence type="ECO:0000259" key="20">
    <source>
        <dbReference type="PROSITE" id="PS50095"/>
    </source>
</evidence>
<dbReference type="InterPro" id="IPR006228">
    <property type="entry name" value="Polycystin_cat"/>
</dbReference>
<proteinExistence type="inferred from homology"/>
<gene>
    <name evidence="24" type="ORF">FSCOSCO3_A011773</name>
</gene>
<evidence type="ECO:0000259" key="19">
    <source>
        <dbReference type="PROSITE" id="PS50093"/>
    </source>
</evidence>
<evidence type="ECO:0000256" key="16">
    <source>
        <dbReference type="SAM" id="Phobius"/>
    </source>
</evidence>
<dbReference type="InterPro" id="IPR046791">
    <property type="entry name" value="Polycystin_dom"/>
</dbReference>
<feature type="domain" description="PKD" evidence="19">
    <location>
        <begin position="1827"/>
        <end position="1886"/>
    </location>
</feature>
<dbReference type="InterPro" id="IPR022409">
    <property type="entry name" value="PKD/Chitinase_dom"/>
</dbReference>
<evidence type="ECO:0000256" key="17">
    <source>
        <dbReference type="SAM" id="SignalP"/>
    </source>
</evidence>
<dbReference type="SMART" id="SM00082">
    <property type="entry name" value="LRRCT"/>
    <property type="match status" value="1"/>
</dbReference>
<dbReference type="Pfam" id="PF01477">
    <property type="entry name" value="PLAT"/>
    <property type="match status" value="1"/>
</dbReference>
<dbReference type="InterPro" id="IPR001304">
    <property type="entry name" value="C-type_lectin-like"/>
</dbReference>
<dbReference type="SUPFAM" id="SSF49723">
    <property type="entry name" value="Lipase/lipooxygenase domain (PLAT/LH2 domain)"/>
    <property type="match status" value="1"/>
</dbReference>
<feature type="domain" description="PKD" evidence="19">
    <location>
        <begin position="1116"/>
        <end position="1193"/>
    </location>
</feature>
<feature type="transmembrane region" description="Helical" evidence="16">
    <location>
        <begin position="3747"/>
        <end position="3765"/>
    </location>
</feature>
<dbReference type="PROSITE" id="PS50095">
    <property type="entry name" value="PLAT"/>
    <property type="match status" value="1"/>
</dbReference>
<feature type="transmembrane region" description="Helical" evidence="16">
    <location>
        <begin position="3719"/>
        <end position="3741"/>
    </location>
</feature>
<feature type="domain" description="PKD" evidence="19">
    <location>
        <begin position="332"/>
        <end position="379"/>
    </location>
</feature>
<feature type="signal peptide" evidence="17">
    <location>
        <begin position="1"/>
        <end position="38"/>
    </location>
</feature>
<dbReference type="InterPro" id="IPR014010">
    <property type="entry name" value="REJ_dom"/>
</dbReference>
<keyword evidence="8" id="KW-0677">Repeat</keyword>
<dbReference type="InterPro" id="IPR036392">
    <property type="entry name" value="PLAT/LH2_dom_sf"/>
</dbReference>
<feature type="domain" description="PKD" evidence="19">
    <location>
        <begin position="2140"/>
        <end position="2223"/>
    </location>
</feature>
<dbReference type="SUPFAM" id="SSF49299">
    <property type="entry name" value="PKD domain"/>
    <property type="match status" value="11"/>
</dbReference>
<feature type="region of interest" description="Disordered" evidence="15">
    <location>
        <begin position="2858"/>
        <end position="2879"/>
    </location>
</feature>
<keyword evidence="5" id="KW-0433">Leucine-rich repeat</keyword>
<feature type="domain" description="PKD" evidence="19">
    <location>
        <begin position="1299"/>
        <end position="1344"/>
    </location>
</feature>
<dbReference type="InterPro" id="IPR000483">
    <property type="entry name" value="Cys-rich_flank_reg_C"/>
</dbReference>
<dbReference type="PRINTS" id="PR00500">
    <property type="entry name" value="POLYCYSTIN1"/>
</dbReference>
<feature type="domain" description="WSC" evidence="23">
    <location>
        <begin position="218"/>
        <end position="315"/>
    </location>
</feature>
<feature type="domain" description="REJ" evidence="22">
    <location>
        <begin position="2226"/>
        <end position="2978"/>
    </location>
</feature>
<feature type="transmembrane region" description="Helical" evidence="16">
    <location>
        <begin position="3832"/>
        <end position="3851"/>
    </location>
</feature>
<evidence type="ECO:0000256" key="9">
    <source>
        <dbReference type="ARBA" id="ARBA00022989"/>
    </source>
</evidence>
<dbReference type="InterPro" id="IPR057244">
    <property type="entry name" value="GAIN_B"/>
</dbReference>
<keyword evidence="12" id="KW-1015">Disulfide bond</keyword>
<feature type="domain" description="PKD" evidence="19">
    <location>
        <begin position="1554"/>
        <end position="1618"/>
    </location>
</feature>
<dbReference type="SMART" id="SM00089">
    <property type="entry name" value="PKD"/>
    <property type="match status" value="13"/>
</dbReference>
<evidence type="ECO:0000256" key="15">
    <source>
        <dbReference type="SAM" id="MobiDB-lite"/>
    </source>
</evidence>
<keyword evidence="25" id="KW-1185">Reference proteome</keyword>
<dbReference type="SMART" id="SM00369">
    <property type="entry name" value="LRR_TYP"/>
    <property type="match status" value="2"/>
</dbReference>
<evidence type="ECO:0000256" key="6">
    <source>
        <dbReference type="ARBA" id="ARBA00022692"/>
    </source>
</evidence>
<evidence type="ECO:0000256" key="14">
    <source>
        <dbReference type="PROSITE-ProRule" id="PRU00152"/>
    </source>
</evidence>
<dbReference type="Proteomes" id="UP001314229">
    <property type="component" value="Unassembled WGS sequence"/>
</dbReference>
<dbReference type="PANTHER" id="PTHR46730:SF3">
    <property type="entry name" value="POLYCYSTIN-1"/>
    <property type="match status" value="1"/>
</dbReference>
<dbReference type="Gene3D" id="3.80.10.10">
    <property type="entry name" value="Ribonuclease Inhibitor"/>
    <property type="match status" value="1"/>
</dbReference>
<dbReference type="SUPFAM" id="SSF52058">
    <property type="entry name" value="L domain-like"/>
    <property type="match status" value="1"/>
</dbReference>
<dbReference type="SMART" id="SM00034">
    <property type="entry name" value="CLECT"/>
    <property type="match status" value="1"/>
</dbReference>
<dbReference type="Pfam" id="PF00801">
    <property type="entry name" value="PKD"/>
    <property type="match status" value="12"/>
</dbReference>
<feature type="compositionally biased region" description="Low complexity" evidence="15">
    <location>
        <begin position="2858"/>
        <end position="2867"/>
    </location>
</feature>
<dbReference type="InterPro" id="IPR002889">
    <property type="entry name" value="WSC_carb-bd"/>
</dbReference>
<protein>
    <submittedName>
        <fullName evidence="24">Polycystin-1</fullName>
    </submittedName>
</protein>
<dbReference type="Pfam" id="PF02010">
    <property type="entry name" value="REJ"/>
    <property type="match status" value="1"/>
</dbReference>
<feature type="domain" description="PKD" evidence="19">
    <location>
        <begin position="1468"/>
        <end position="1534"/>
    </location>
</feature>
<dbReference type="PROSITE" id="PS50093">
    <property type="entry name" value="PKD"/>
    <property type="match status" value="9"/>
</dbReference>
<dbReference type="InterPro" id="IPR016187">
    <property type="entry name" value="CTDL_fold"/>
</dbReference>
<dbReference type="FunFam" id="2.60.60.20:FF:000012">
    <property type="entry name" value="polycystin-1 isoform X2"/>
    <property type="match status" value="1"/>
</dbReference>
<keyword evidence="6 16" id="KW-0812">Transmembrane</keyword>
<dbReference type="PROSITE" id="PS50041">
    <property type="entry name" value="C_TYPE_LECTIN_2"/>
    <property type="match status" value="1"/>
</dbReference>
<feature type="domain" description="GAIN-B" evidence="21">
    <location>
        <begin position="3072"/>
        <end position="3223"/>
    </location>
</feature>
<keyword evidence="9 16" id="KW-1133">Transmembrane helix</keyword>
<dbReference type="FunFam" id="2.60.40.10:FF:002088">
    <property type="entry name" value="Polycystic kidney disease 1a"/>
    <property type="match status" value="1"/>
</dbReference>
<dbReference type="InterPro" id="IPR035986">
    <property type="entry name" value="PKD_dom_sf"/>
</dbReference>
<dbReference type="PROSITE" id="PS51111">
    <property type="entry name" value="REJ"/>
    <property type="match status" value="1"/>
</dbReference>
<keyword evidence="4" id="KW-1003">Cell membrane</keyword>
<dbReference type="InterPro" id="IPR013783">
    <property type="entry name" value="Ig-like_fold"/>
</dbReference>
<feature type="transmembrane region" description="Helical" evidence="16">
    <location>
        <begin position="3235"/>
        <end position="3255"/>
    </location>
</feature>
<evidence type="ECO:0000256" key="5">
    <source>
        <dbReference type="ARBA" id="ARBA00022614"/>
    </source>
</evidence>
<reference evidence="24 25" key="1">
    <citation type="submission" date="2024-01" db="EMBL/GenBank/DDBJ databases">
        <authorList>
            <person name="Alioto T."/>
            <person name="Alioto T."/>
            <person name="Gomez Garrido J."/>
        </authorList>
    </citation>
    <scope>NUCLEOTIDE SEQUENCE [LARGE SCALE GENOMIC DNA]</scope>
</reference>
<dbReference type="SMART" id="SM00321">
    <property type="entry name" value="WSC"/>
    <property type="match status" value="1"/>
</dbReference>
<comment type="similarity">
    <text evidence="3">Belongs to the polycystin family.</text>
</comment>
<evidence type="ECO:0000256" key="13">
    <source>
        <dbReference type="ARBA" id="ARBA00023273"/>
    </source>
</evidence>
<dbReference type="InterPro" id="IPR000601">
    <property type="entry name" value="PKD_dom"/>
</dbReference>
<dbReference type="InterPro" id="IPR000203">
    <property type="entry name" value="GPS"/>
</dbReference>
<keyword evidence="11 16" id="KW-0472">Membrane</keyword>
<feature type="domain" description="PLAT" evidence="20">
    <location>
        <begin position="3278"/>
        <end position="3393"/>
    </location>
</feature>
<evidence type="ECO:0000256" key="12">
    <source>
        <dbReference type="ARBA" id="ARBA00023157"/>
    </source>
</evidence>
<evidence type="ECO:0000259" key="21">
    <source>
        <dbReference type="PROSITE" id="PS50221"/>
    </source>
</evidence>
<dbReference type="InterPro" id="IPR016186">
    <property type="entry name" value="C-type_lectin-like/link_sf"/>
</dbReference>
<feature type="domain" description="PKD" evidence="19">
    <location>
        <begin position="1204"/>
        <end position="1277"/>
    </location>
</feature>
<evidence type="ECO:0000259" key="23">
    <source>
        <dbReference type="PROSITE" id="PS51212"/>
    </source>
</evidence>
<dbReference type="NCBIfam" id="TIGR00864">
    <property type="entry name" value="PCC"/>
    <property type="match status" value="1"/>
</dbReference>
<keyword evidence="13" id="KW-0966">Cell projection</keyword>
<evidence type="ECO:0000256" key="11">
    <source>
        <dbReference type="ARBA" id="ARBA00023136"/>
    </source>
</evidence>
<evidence type="ECO:0000256" key="10">
    <source>
        <dbReference type="ARBA" id="ARBA00023069"/>
    </source>
</evidence>
<dbReference type="GO" id="GO:0005261">
    <property type="term" value="F:monoatomic cation channel activity"/>
    <property type="evidence" value="ECO:0007669"/>
    <property type="project" value="TreeGrafter"/>
</dbReference>
<dbReference type="EMBL" id="CAWUFR010000230">
    <property type="protein sequence ID" value="CAK6973478.1"/>
    <property type="molecule type" value="Genomic_DNA"/>
</dbReference>
<dbReference type="Gene3D" id="2.60.60.20">
    <property type="entry name" value="PLAT/LH2 domain"/>
    <property type="match status" value="1"/>
</dbReference>
<evidence type="ECO:0000256" key="2">
    <source>
        <dbReference type="ARBA" id="ARBA00004651"/>
    </source>
</evidence>
<dbReference type="InterPro" id="IPR032675">
    <property type="entry name" value="LRR_dom_sf"/>
</dbReference>
<dbReference type="InterPro" id="IPR000434">
    <property type="entry name" value="PC1"/>
</dbReference>
<evidence type="ECO:0000256" key="8">
    <source>
        <dbReference type="ARBA" id="ARBA00022737"/>
    </source>
</evidence>
<dbReference type="Pfam" id="PF20519">
    <property type="entry name" value="Polycystin_dom"/>
    <property type="match status" value="1"/>
</dbReference>
<feature type="chain" id="PRO_5043830477" evidence="17">
    <location>
        <begin position="39"/>
        <end position="4003"/>
    </location>
</feature>
<evidence type="ECO:0000256" key="1">
    <source>
        <dbReference type="ARBA" id="ARBA00004138"/>
    </source>
</evidence>
<comment type="caution">
    <text evidence="14">Lacks conserved residue(s) required for the propagation of feature annotation.</text>
</comment>
<feature type="transmembrane region" description="Helical" evidence="16">
    <location>
        <begin position="3483"/>
        <end position="3505"/>
    </location>
</feature>
<evidence type="ECO:0000256" key="7">
    <source>
        <dbReference type="ARBA" id="ARBA00022729"/>
    </source>
</evidence>
<dbReference type="Gene3D" id="2.60.40.10">
    <property type="entry name" value="Immunoglobulins"/>
    <property type="match status" value="9"/>
</dbReference>
<evidence type="ECO:0000259" key="22">
    <source>
        <dbReference type="PROSITE" id="PS51111"/>
    </source>
</evidence>
<sequence>MPCENGQTLSKRKHGVCVPRFSFFSSLLLALCCLEVWGSGPQGDDGRSCNPCPVNCSCALAGPQPSCVVNCSNIGLERAPAAADIPLATNVLDLSKNRISSLDTSLLDRLTGLQELYLQENKISILPRGVLCCGPLSIVNLSHNQITTIEERICDNLCNLTQIDLSFNLFECDCKLFPLVSWLQEKGVRVRRPDSMLCNHPPELRNQPLLNVSLLTCGPNYAACLKDSSSGGGERSELVIFSSSTPGNLTREQCNSVCFAASHRYGGLGAKHECLCSTNSEPNFISKSQCSAACTDDHVMKKCGWTMARDVFAVNFSISLKPLPLQSVHDCIGFTAASSVTPVTLSWDFGDLSSRVNTTVTTATHKYGLPGRYAVSLVAWAGHKEVSARGEVIVTLPPKLELRCPPLAVANKSLELTLVSWGAVGLDVDWKIRKDDVQIAKASPYCPMDGVYHAESSRCFQIFPVELSWTDARQQCSEHGGDLAVVRSDELRDLLAHKVTQERGVWLGLSEVDPPGKLRISHMCVSLDQRAQTSSHPCNAKRAYVCQYSPQVHVKDAGIYLVGLAVFPSHNPLHRVTSTLLSAAQTPGSAIEVLLFPALSFVQAGRLSSLEFVTQELSSQIHVRFQTYRPHCPGLHLLLPSCGSLVCAPVAVCVPNDTRDSEPRSCARLEQWCPFQRRCLALSNPCQPSSCPNCTQGHHLPPGALRPRYMLQNEVVFTLPAGPAAHVLVQDQLEDLLVSHGDIIALQHDAGPASLLRCQTSSHSLWRQPVLALNQSEWFLINNTRQSTDSSADHDTDALPDPELDVEALVEDGDGGWLEDAVCPIRVLYVGHSETKLLGTQLSAGLPQPGLYNLLVTSAEPSYPASASCLLRVVPPLGLTILHPSPRNGTLYLQPNNTRLLLRVQSRYITKASRRSSNHNVTFQPDCPPEFSTSPSLCQPGPNSGSGVEIPEQSLYAVLDLNLGEEEQRGPVQMELEAHNNVTEASLTVVVHLENPLRGLVVQPHPAHRVLMESVVSYTASVLEGSNPTFKWTVDDKPYFTYYNTVLNVIYQHAAVYKLTVTAMNHVSTLTEHFNVTVDRLQPMANLTVKGVPDVVPQGSTQTLTTSVCVDMSVTATFRWSFGDGGYKEFEFKPPYASSFPCPDFPNQVLLSNNVTYIYSQPGIYTALVSVSNRYENISQSINMSVYSILTRVDIQTEPQLLLANKSAEFEAHPLPSPYGIHYDWHFGDGSALLQGRRVTHSYAQSGVFNVCVSVNNTISSTEACAEMFVYEEIEDLTAESSSPTELHSPTTVRAHLASGNNITWTFSMGDGKIYTHSEPHVSHSYMKEGNYTVNVTAANAVSSGWTILTVQVFVFQVVRMEPSGCVQERTPVYFQASVSGNASAHLYEWSFGDGSPNETHHGNPRVSHTYWTNGNYHLSLLLSSGVNKATKANFFNWVCVQPALTNISLTHGKSHYAVREEIRFQVTAEPEFNYSYQWDFDREEDVELIRGSGNMVTTYKNPGRYMVTVTVFNNISTSNTSVLIEVQMPIGPIVIQHNGTKYNNLTHRAPYAFTTSSSASDVTYTWNLGDGNVLTGQNILHTYNFSGNYNITLTAANTISKNHTVLPIAVLAPIRGLTVNASLINVPLNASVHFEAQMEEGDGVRYSWILCDRCTSIPGTHTMFYTFRSVGTFNIIVTAENDVGTAQASIFLFVQRELEGLQILTEEESGGDGGMGLDGCCFATNRVLHLQAGLKEGTNMTFTWNLIREQEPTSSIFNISGKTMDAHFSTPGPCNIFLRAVNLLGQLSVNRTIHFLEPAGGVYLQISNNPVAINAPTNLTVRTMEGSDLHYRWSVNGDTLPGTKPWMTHSFTSPGPKLVTVEAFNKVSSKLVSKTVNVQEIISELIFTATNVTEQSYVATGVSVSLQGEVQTGTNVTWTWLMEGRTVTGRKTSLIFQEPKTATLTLNATNDVSGQVVSREFFIQDKIQGLDLRASKNIVEVGEKVEFTISMAAGTDVCLILSISGDYTVTPQLNQTYVHTFTRVDTYMVNLTAHNQVSSKRRHLQVEVMEPVRGLSIQGSCAAIPVGVKRMFVANIKTGKPVHFLWTFDLNHLLKGSHIGKEVSYTPEEAGLLTIYLAAFNALHAQNITKYILVQNRLTSAALYAAPRDTFINKTVTLMASVTPRSNHVECLWNFGDGSTHVPTNTTTVEYKYRLPGHYLVKVNCSNLVSWVLAKVEVNISVLECEEPEVQVVRAPRLAIWRSQSTLVEASVDLKGCVRYGAQYLWQVLSTPSCDNDKDHRVASGVVTQPSQSLPVPVIRLPMEVDVRRLQLSLPKMALAAGNYTLVFSLSYEGVPLRKAACLQLSVMAARLMPIIEGGTYRVWSRTQDLQLSAEQSYDPNMDPESQSRLHYHWECQSTSKGPEHCSSLNFGLGSSGPVLGISGSELEAGVEYTFKLTISKDGMPPESTTQTVLVQSGHIPMVYLECVSCKAQSIYEVSHNSYVYLRGTCTNCQGFHRGRWRAMTLQNETLVLDSSTTTTGSGGMNLVLRKGILRHGDSYIFTLHVTDGSLDGEGAASITLHHNMPPTGGNCHLRGGGEAGMDYGDGDSGGWRIRTLVDRVHFNCSGYSDLGVSETPLLYSLLVMRCKEEYCEDFCVYKGSSPEHSAFLPPGFSSAQHRVTVFITVEDHQGAAVTAFNDTIEVVLPDLPREYTSIPHWLAELTDSKLKKMLEQGDSQRVRELSLALITVLNEYEQTREAVRRSQADRGYRVRVRSNITRALTALDLTTVNDIQQTSAALAQCTAVSREFICEECQNSTLNKLESMLEILQTDTKQGTVTPTEIADNILNIMGDLIHQVSQSASQSYIQPAYLDSPSASSTSPLTSSGEEQGGILLDPSPSSLEPHPLRVAAKAYSLSSVLMLILMHARVLNEEPLVLRGAEIAATGKLADPQSLLCYHGNNSPECQRFSIPRAFNKSLDRAAAGNSIMQLLFLVDSNPFPFNYVANYTVSTEVASMEFRTENGTQIPISGLDDSLAITVAINNGSGGEVGAEGSGAGGVPTAGAVNISHCNSVIVTVSTGNNNRQAGLFVQLNFTSLEDARERDKREEEDEEPYIRAYLHSHEQPNEFNCTDKKRITLSMTRGQDLDHRKYTFFLSPELYDTTLDYFVNVSTSCGPTSHPVGVQLEVGVFASLCQYFSESEKQWRTDGMVPLAETNASRAVCRTRHLTAFAAGLFVPTNAISFKVTERSGPPSLVVLLVCVLGLLSYVVAAAILHKLDQLDLRRAGVVPLCGRDGLFKYEVQVKTGLSRGAGTTAHVGINLYGRESRSGHRHLDSRGAFTRNALDIFHIATDTNLGSVWKIRIWHDNKGLSPAWLLQYVLVKDLQTGSSYYFLAEEWLSVDNKRTDGRVEIEVEASEEAVLRQFPHLLWCELQRALCESHLWLSLWERPPRSPFTRLQRATCCAVLLQLFLLANTLWYNIVVDKGHRYRNVLRNVPSLNGETVAAGVVTCLIAYPLYLLVFTLFRMSRSKCVSVEQVPPQVDQESVEIDDFLDNSMAGSSFLFFNGETNSEETNVDLPTPSTKSMESWDMAEEDTEDRDWPELLSDVSVVGGAGHGAGLPRLKRGQGSRHLGVDMTFNPDEEEGTEQRNKYFTSSDEDLIKHILTDGQNFFPQADESEMADLSSIFGDKTEVILLQKLNEPLPLESVRRDPPKTAFTSNTVVTDVCRPRRFPPWCGRAALWGSWAGIALANCISIMAGHGFSARVAMMWLISCFASFLCSCLLLEPIKVLCEAVYYAVCVRRLRPEDQDVLVEFPRVERVVQRVHRVRPPQGFALSQARHQARKVHMLHTMLKNFLVYMFFLLVVLLLNYSDSAKDAHSLRLRTQLQRALHTPEYHNISSRDDVLVWLNESLLPRLLDDSALLRDTGSVLLGTLRLRQIRDMQVAGGLRSADSIWGQGWVTSPTKDAENFTAFGVSDANWVRRFGQMVVNNSGDLVLQLNRSLEEASSCLQQLQQLHWLNYR</sequence>
<feature type="domain" description="PKD" evidence="19">
    <location>
        <begin position="1373"/>
        <end position="1431"/>
    </location>
</feature>
<dbReference type="PROSITE" id="PS50221">
    <property type="entry name" value="GAIN_B"/>
    <property type="match status" value="1"/>
</dbReference>
<comment type="subcellular location">
    <subcellularLocation>
        <location evidence="2">Cell membrane</location>
        <topology evidence="2">Multi-pass membrane protein</topology>
    </subcellularLocation>
    <subcellularLocation>
        <location evidence="1">Cell projection</location>
        <location evidence="1">Cilium</location>
    </subcellularLocation>
</comment>
<evidence type="ECO:0000313" key="24">
    <source>
        <dbReference type="EMBL" id="CAK6973478.1"/>
    </source>
</evidence>
<evidence type="ECO:0000313" key="25">
    <source>
        <dbReference type="Proteomes" id="UP001314229"/>
    </source>
</evidence>
<dbReference type="GO" id="GO:0005886">
    <property type="term" value="C:plasma membrane"/>
    <property type="evidence" value="ECO:0007669"/>
    <property type="project" value="UniProtKB-SubCell"/>
</dbReference>
<dbReference type="SMART" id="SM00308">
    <property type="entry name" value="LH2"/>
    <property type="match status" value="1"/>
</dbReference>
<dbReference type="InterPro" id="IPR001024">
    <property type="entry name" value="PLAT/LH2_dom"/>
</dbReference>
<organism evidence="24 25">
    <name type="scientific">Scomber scombrus</name>
    <name type="common">Atlantic mackerel</name>
    <name type="synonym">Scomber vernalis</name>
    <dbReference type="NCBI Taxonomy" id="13677"/>
    <lineage>
        <taxon>Eukaryota</taxon>
        <taxon>Metazoa</taxon>
        <taxon>Chordata</taxon>
        <taxon>Craniata</taxon>
        <taxon>Vertebrata</taxon>
        <taxon>Euteleostomi</taxon>
        <taxon>Actinopterygii</taxon>
        <taxon>Neopterygii</taxon>
        <taxon>Teleostei</taxon>
        <taxon>Neoteleostei</taxon>
        <taxon>Acanthomorphata</taxon>
        <taxon>Pelagiaria</taxon>
        <taxon>Scombriformes</taxon>
        <taxon>Scombridae</taxon>
        <taxon>Scomber</taxon>
    </lineage>
</organism>
<name>A0AAV1PNW1_SCOSC</name>
<evidence type="ECO:0000259" key="18">
    <source>
        <dbReference type="PROSITE" id="PS50041"/>
    </source>
</evidence>